<dbReference type="PANTHER" id="PTHR33744:SF1">
    <property type="entry name" value="DNA-BINDING TRANSCRIPTIONAL ACTIVATOR ADER"/>
    <property type="match status" value="1"/>
</dbReference>
<dbReference type="EMBL" id="JYIJ01000014">
    <property type="protein sequence ID" value="KWX04730.1"/>
    <property type="molecule type" value="Genomic_DNA"/>
</dbReference>
<evidence type="ECO:0000313" key="6">
    <source>
        <dbReference type="EMBL" id="KWX09366.1"/>
    </source>
</evidence>
<dbReference type="InterPro" id="IPR051448">
    <property type="entry name" value="CdaR-like_regulators"/>
</dbReference>
<dbReference type="InterPro" id="IPR025736">
    <property type="entry name" value="PucR_C-HTH_dom"/>
</dbReference>
<proteinExistence type="inferred from homology"/>
<evidence type="ECO:0000313" key="8">
    <source>
        <dbReference type="Proteomes" id="UP000070598"/>
    </source>
</evidence>
<dbReference type="Gene3D" id="1.10.10.2840">
    <property type="entry name" value="PucR C-terminal helix-turn-helix domain"/>
    <property type="match status" value="1"/>
</dbReference>
<dbReference type="OrthoDB" id="8026818at2"/>
<evidence type="ECO:0000313" key="5">
    <source>
        <dbReference type="EMBL" id="KWX04730.1"/>
    </source>
</evidence>
<dbReference type="InterPro" id="IPR029016">
    <property type="entry name" value="GAF-like_dom_sf"/>
</dbReference>
<gene>
    <name evidence="4" type="ORF">LI90_2086</name>
    <name evidence="5" type="ORF">TH66_05875</name>
    <name evidence="6" type="ORF">TR74_10020</name>
</gene>
<accession>A0A132MT35</accession>
<reference evidence="8" key="2">
    <citation type="submission" date="2015-02" db="EMBL/GenBank/DDBJ databases">
        <title>Physiological reanalysis, assessment of diazotrophy, and genome sequences of multiple isolates of Streptomyces thermoautotrophicus.</title>
        <authorList>
            <person name="MacKellar D.C."/>
            <person name="Lieber L."/>
            <person name="Norman J."/>
            <person name="Bolger A."/>
            <person name="Tobin C."/>
            <person name="Murray J.W."/>
            <person name="Friesen M."/>
            <person name="Prell J."/>
        </authorList>
    </citation>
    <scope>NUCLEOTIDE SEQUENCE [LARGE SCALE GENOMIC DNA]</scope>
    <source>
        <strain evidence="8">UBT1</strain>
    </source>
</reference>
<dbReference type="RefSeq" id="WP_066887198.1">
    <property type="nucleotide sequence ID" value="NZ_JYIJ01000014.1"/>
</dbReference>
<reference evidence="4" key="3">
    <citation type="submission" date="2015-04" db="EMBL/GenBank/DDBJ databases">
        <title>Physiological reanalysis, assessment of diazotrophy, and genome sequences of multiple isolates of Streptomyces thermoautotrophicus.</title>
        <authorList>
            <person name="MacKellar D.C."/>
            <person name="Lieber L."/>
            <person name="Norman J."/>
            <person name="Bolger A."/>
            <person name="Tobin C."/>
            <person name="Murray J.W."/>
            <person name="Woodward J."/>
            <person name="Friesen M."/>
            <person name="Prell J."/>
        </authorList>
    </citation>
    <scope>NUCLEOTIDE SEQUENCE [LARGE SCALE GENOMIC DNA]</scope>
    <source>
        <strain evidence="4">H1</strain>
    </source>
</reference>
<dbReference type="EMBL" id="JYIK01000830">
    <property type="protein sequence ID" value="KWX09366.1"/>
    <property type="molecule type" value="Genomic_DNA"/>
</dbReference>
<dbReference type="EMBL" id="LAXD01000001">
    <property type="protein sequence ID" value="KWX01058.1"/>
    <property type="molecule type" value="Genomic_DNA"/>
</dbReference>
<protein>
    <submittedName>
        <fullName evidence="4 5">Transcriptional regulator</fullName>
    </submittedName>
</protein>
<dbReference type="AlphaFoldDB" id="A0A132MT35"/>
<name>A0A132MT35_9ACTN</name>
<dbReference type="PANTHER" id="PTHR33744">
    <property type="entry name" value="CARBOHYDRATE DIACID REGULATOR"/>
    <property type="match status" value="1"/>
</dbReference>
<dbReference type="Pfam" id="PF13556">
    <property type="entry name" value="HTH_30"/>
    <property type="match status" value="1"/>
</dbReference>
<keyword evidence="7" id="KW-1185">Reference proteome</keyword>
<evidence type="ECO:0000313" key="9">
    <source>
        <dbReference type="Proteomes" id="UP000070659"/>
    </source>
</evidence>
<reference evidence="7" key="4">
    <citation type="submission" date="2015-04" db="EMBL/GenBank/DDBJ databases">
        <title>Physiological reanalysis, assessment of diazotrophy, and genome sequences of multiple isolates of Streptomyces thermoautotrophicus.</title>
        <authorList>
            <person name="MacKellar D.C."/>
            <person name="Lieber L."/>
            <person name="Norman J."/>
            <person name="Bolger A."/>
            <person name="Tobin C."/>
            <person name="Murray J.W."/>
            <person name="Chang R."/>
            <person name="Ford T."/>
            <person name="Nguyen P.Q."/>
            <person name="Woodward J."/>
            <person name="Permingeat H."/>
            <person name="Joshi N.S."/>
            <person name="Silver P.A."/>
            <person name="Usadel B."/>
            <person name="Rutherford A.W."/>
            <person name="Friesen M."/>
            <person name="Prell J."/>
        </authorList>
    </citation>
    <scope>NUCLEOTIDE SEQUENCE [LARGE SCALE GENOMIC DNA]</scope>
    <source>
        <strain evidence="7">H1</strain>
    </source>
</reference>
<feature type="domain" description="PucR C-terminal helix-turn-helix" evidence="2">
    <location>
        <begin position="498"/>
        <end position="556"/>
    </location>
</feature>
<dbReference type="SUPFAM" id="SSF55781">
    <property type="entry name" value="GAF domain-like"/>
    <property type="match status" value="1"/>
</dbReference>
<feature type="domain" description="CdaR GGDEF-like" evidence="3">
    <location>
        <begin position="330"/>
        <end position="445"/>
    </location>
</feature>
<reference evidence="5 9" key="1">
    <citation type="submission" date="2015-02" db="EMBL/GenBank/DDBJ databases">
        <title>Physiological reanalysis, assessment of diazotrophy, and genome sequences of multiple isolates of Streptomyces thermoautotrophicus.</title>
        <authorList>
            <person name="MacKellar D.C."/>
            <person name="Lieber L."/>
            <person name="Norman J."/>
            <person name="Bolger A."/>
            <person name="Tobin C."/>
            <person name="Murray J.W."/>
            <person name="Prell J."/>
        </authorList>
    </citation>
    <scope>NUCLEOTIDE SEQUENCE [LARGE SCALE GENOMIC DNA]</scope>
    <source>
        <strain evidence="5 9">UBT1</strain>
    </source>
</reference>
<comment type="similarity">
    <text evidence="1">Belongs to the CdaR family.</text>
</comment>
<evidence type="ECO:0000313" key="4">
    <source>
        <dbReference type="EMBL" id="KWX01058.1"/>
    </source>
</evidence>
<dbReference type="Proteomes" id="UP000070188">
    <property type="component" value="Unassembled WGS sequence"/>
</dbReference>
<evidence type="ECO:0000256" key="1">
    <source>
        <dbReference type="ARBA" id="ARBA00006754"/>
    </source>
</evidence>
<organism evidence="4 7">
    <name type="scientific">Carbonactinospora thermoautotrophica</name>
    <dbReference type="NCBI Taxonomy" id="1469144"/>
    <lineage>
        <taxon>Bacteria</taxon>
        <taxon>Bacillati</taxon>
        <taxon>Actinomycetota</taxon>
        <taxon>Actinomycetes</taxon>
        <taxon>Kitasatosporales</taxon>
        <taxon>Carbonactinosporaceae</taxon>
        <taxon>Carbonactinospora</taxon>
    </lineage>
</organism>
<evidence type="ECO:0000259" key="2">
    <source>
        <dbReference type="Pfam" id="PF13556"/>
    </source>
</evidence>
<evidence type="ECO:0000259" key="3">
    <source>
        <dbReference type="Pfam" id="PF17853"/>
    </source>
</evidence>
<dbReference type="Gene3D" id="3.30.450.40">
    <property type="match status" value="1"/>
</dbReference>
<sequence>MSAFAISADWPPASDTVLRDQLSSLRGLLMLSMLMTASGDERQILHLATTSVPSFGHCHVEGVYLVDGQWQETVPSPTRAEVRAALEAQLKTLGRTGGQVTIPGEAWGWALPLRSLAGDLGYLVVAADDEPPPAEQFLLQALAQQAGVALANARLHAKERATAEELRAANAALAETVRALERAIRIHDRFTRVVVAGEGQEGIATALHELTGFPVAVEDRYGNLRAWAGPNRPEPYPKDPPARREQMMRRALREGRPIREGGRLLAVANPRDDVLGVLALVDPARAAGEQEQIALEYGATVLAMELARLRSMAETELRLRRDLVEELLSGTDEESALARAHALGYDLERRHRVIVVEGRARIQDRDVFFHAVRRAARTTGVGSLLVARGDTVVVLSDTDVPWERFRTAVLTELGGGRCRLGIGGPCDRPAEFPRSYREALLALKMQRTARGNDRAISYEDLGVYRILGEVNDPAAVERFVRQWLGALLDYDERKHSELVTTLSQYLESGGNYDATAAALAVHRSTLKYRLQRIREISGHDLADPDTRFNLQLATRAWRTLHALRS</sequence>
<dbReference type="Proteomes" id="UP000070659">
    <property type="component" value="Unassembled WGS sequence"/>
</dbReference>
<dbReference type="InterPro" id="IPR041522">
    <property type="entry name" value="CdaR_GGDEF"/>
</dbReference>
<dbReference type="PATRIC" id="fig|1469144.10.peg.2262"/>
<dbReference type="InterPro" id="IPR042070">
    <property type="entry name" value="PucR_C-HTH_sf"/>
</dbReference>
<comment type="caution">
    <text evidence="4">The sequence shown here is derived from an EMBL/GenBank/DDBJ whole genome shotgun (WGS) entry which is preliminary data.</text>
</comment>
<dbReference type="STRING" id="1469144.LI90_2086"/>
<evidence type="ECO:0000313" key="7">
    <source>
        <dbReference type="Proteomes" id="UP000070188"/>
    </source>
</evidence>
<dbReference type="Proteomes" id="UP000070598">
    <property type="component" value="Unassembled WGS sequence"/>
</dbReference>
<dbReference type="Pfam" id="PF17853">
    <property type="entry name" value="GGDEF_2"/>
    <property type="match status" value="1"/>
</dbReference>